<feature type="transmembrane region" description="Helical" evidence="1">
    <location>
        <begin position="180"/>
        <end position="198"/>
    </location>
</feature>
<dbReference type="InterPro" id="IPR026841">
    <property type="entry name" value="Aur1/Ipt1"/>
</dbReference>
<feature type="transmembrane region" description="Helical" evidence="1">
    <location>
        <begin position="342"/>
        <end position="360"/>
    </location>
</feature>
<evidence type="ECO:0000313" key="3">
    <source>
        <dbReference type="EMBL" id="RPB38458.1"/>
    </source>
</evidence>
<dbReference type="GO" id="GO:0016020">
    <property type="term" value="C:membrane"/>
    <property type="evidence" value="ECO:0007669"/>
    <property type="project" value="UniProtKB-SubCell"/>
</dbReference>
<name>A0AAX1XLM2_9VIBR</name>
<reference evidence="3 4" key="1">
    <citation type="journal article" date="2018" name="AMB Express">
        <title>Occurrence and significance of pathogenicity and fitness islands in environmental vibrios.</title>
        <authorList>
            <person name="Klein S."/>
            <person name="Pipes S."/>
            <person name="Lovell C.R."/>
        </authorList>
    </citation>
    <scope>NUCLEOTIDE SEQUENCE [LARGE SCALE GENOMIC DNA]</scope>
    <source>
        <strain evidence="3 4">JBS-8-11-1</strain>
    </source>
</reference>
<feature type="transmembrane region" description="Helical" evidence="1">
    <location>
        <begin position="109"/>
        <end position="126"/>
    </location>
</feature>
<dbReference type="Pfam" id="PF14378">
    <property type="entry name" value="PAP2_3"/>
    <property type="match status" value="1"/>
</dbReference>
<proteinExistence type="predicted"/>
<keyword evidence="1" id="KW-1133">Transmembrane helix</keyword>
<accession>A0AAX1XLM2</accession>
<comment type="caution">
    <text evidence="3">The sequence shown here is derived from an EMBL/GenBank/DDBJ whole genome shotgun (WGS) entry which is preliminary data.</text>
</comment>
<feature type="transmembrane region" description="Helical" evidence="1">
    <location>
        <begin position="67"/>
        <end position="88"/>
    </location>
</feature>
<keyword evidence="1" id="KW-0812">Transmembrane</keyword>
<feature type="transmembrane region" description="Helical" evidence="1">
    <location>
        <begin position="316"/>
        <end position="336"/>
    </location>
</feature>
<evidence type="ECO:0000256" key="1">
    <source>
        <dbReference type="SAM" id="Phobius"/>
    </source>
</evidence>
<sequence>MEQDNNYQINVSWQQKAATWLQSMKNELLIDKIFYTYCFISTAVIYLCSLYLDFPIDYSFTTYLETLMQALYVTGLSWCIYYYFYLILRKEKQPAKRFIRKLKHLIFPLHRPVSVFVSMMALNLIFSNHTFLKSLIPIINPFKWDLTFANIDTLLHFGVAPWELTHALFSNAWSSLALNVAYNAWFFCMWGILIFFLIYKKYPLVRQQFLLTFALSWMILGVFFATLLSSAGPCYVELITGDELFAPLMKTLEAQSQYLTNVDAGQLWALPTQQYLWDEYIANANGIGSGISAMPSLHVSIAVLMALSIYRLNKTIGYFAYAFAVIIQIGSVHLAWHYAIDGYLATLLTVMLWKIVGWALRRSASYPERSE</sequence>
<evidence type="ECO:0000259" key="2">
    <source>
        <dbReference type="Pfam" id="PF14378"/>
    </source>
</evidence>
<dbReference type="EMBL" id="PKPZ01000012">
    <property type="protein sequence ID" value="RPB38458.1"/>
    <property type="molecule type" value="Genomic_DNA"/>
</dbReference>
<feature type="transmembrane region" description="Helical" evidence="1">
    <location>
        <begin position="210"/>
        <end position="228"/>
    </location>
</feature>
<feature type="transmembrane region" description="Helical" evidence="1">
    <location>
        <begin position="287"/>
        <end position="309"/>
    </location>
</feature>
<feature type="transmembrane region" description="Helical" evidence="1">
    <location>
        <begin position="33"/>
        <end position="52"/>
    </location>
</feature>
<organism evidence="3 4">
    <name type="scientific">Vibrio diabolicus</name>
    <dbReference type="NCBI Taxonomy" id="50719"/>
    <lineage>
        <taxon>Bacteria</taxon>
        <taxon>Pseudomonadati</taxon>
        <taxon>Pseudomonadota</taxon>
        <taxon>Gammaproteobacteria</taxon>
        <taxon>Vibrionales</taxon>
        <taxon>Vibrionaceae</taxon>
        <taxon>Vibrio</taxon>
        <taxon>Vibrio diabolicus subgroup</taxon>
    </lineage>
</organism>
<protein>
    <recommendedName>
        <fullName evidence="2">Inositolphosphotransferase Aur1/Ipt1 domain-containing protein</fullName>
    </recommendedName>
</protein>
<dbReference type="AlphaFoldDB" id="A0AAX1XLM2"/>
<keyword evidence="1" id="KW-0472">Membrane</keyword>
<dbReference type="RefSeq" id="WP_124008465.1">
    <property type="nucleotide sequence ID" value="NZ_PKPZ01000012.1"/>
</dbReference>
<evidence type="ECO:0000313" key="4">
    <source>
        <dbReference type="Proteomes" id="UP000283878"/>
    </source>
</evidence>
<gene>
    <name evidence="3" type="ORF">CYQ91_13240</name>
</gene>
<feature type="domain" description="Inositolphosphotransferase Aur1/Ipt1" evidence="2">
    <location>
        <begin position="148"/>
        <end position="349"/>
    </location>
</feature>
<dbReference type="Proteomes" id="UP000283878">
    <property type="component" value="Unassembled WGS sequence"/>
</dbReference>